<protein>
    <submittedName>
        <fullName evidence="2">Uncharacterized protein</fullName>
    </submittedName>
</protein>
<organism evidence="2 3">
    <name type="scientific">Roseateles paludis</name>
    <dbReference type="NCBI Taxonomy" id="3145238"/>
    <lineage>
        <taxon>Bacteria</taxon>
        <taxon>Pseudomonadati</taxon>
        <taxon>Pseudomonadota</taxon>
        <taxon>Betaproteobacteria</taxon>
        <taxon>Burkholderiales</taxon>
        <taxon>Sphaerotilaceae</taxon>
        <taxon>Roseateles</taxon>
    </lineage>
</organism>
<dbReference type="RefSeq" id="WP_347703801.1">
    <property type="nucleotide sequence ID" value="NZ_JBDPZD010000001.1"/>
</dbReference>
<dbReference type="Proteomes" id="UP001495147">
    <property type="component" value="Unassembled WGS sequence"/>
</dbReference>
<accession>A0ABV0FZW7</accession>
<name>A0ABV0FZW7_9BURK</name>
<comment type="caution">
    <text evidence="2">The sequence shown here is derived from an EMBL/GenBank/DDBJ whole genome shotgun (WGS) entry which is preliminary data.</text>
</comment>
<proteinExistence type="predicted"/>
<gene>
    <name evidence="2" type="ORF">ABDJ85_05855</name>
</gene>
<evidence type="ECO:0000313" key="3">
    <source>
        <dbReference type="Proteomes" id="UP001495147"/>
    </source>
</evidence>
<keyword evidence="3" id="KW-1185">Reference proteome</keyword>
<dbReference type="EMBL" id="JBDPZD010000001">
    <property type="protein sequence ID" value="MEO3690988.1"/>
    <property type="molecule type" value="Genomic_DNA"/>
</dbReference>
<evidence type="ECO:0000256" key="1">
    <source>
        <dbReference type="SAM" id="SignalP"/>
    </source>
</evidence>
<reference evidence="2 3" key="1">
    <citation type="submission" date="2024-05" db="EMBL/GenBank/DDBJ databases">
        <title>Roseateles sp. DJS-2-20 16S ribosomal RNA gene Genome sequencing and assembly.</title>
        <authorList>
            <person name="Woo H."/>
        </authorList>
    </citation>
    <scope>NUCLEOTIDE SEQUENCE [LARGE SCALE GENOMIC DNA]</scope>
    <source>
        <strain evidence="2 3">DJS-2-20</strain>
    </source>
</reference>
<sequence>MNIPQLLLTLPRPLLWPRSAYPLVSLLAVLAFASLASLPAQAAGDPPAQQRRLVLEVDMTRQGRVSNGTEAGQEQRRQHWRVALVFSNGGERTTSNPFDPHSSDAALAQAQRAQAQAGLGFTPEQLAVWQQQAALLQQRCGQDSACMAREGLKLTAPAAPRPTGPVVGADADMPYLVFSPVQPCRLEVQVQIDARLEGSFADVQGQVPFSETTRANESLRPAHDCAAAQALLDTRNHRLWAYLGAVPRSGQGSFHREVRGRAPVRQQGAQQIEWREAQKWLDDRLLNLNDSSGADRFVQPVPGGQIDVSLRWRFERL</sequence>
<feature type="signal peptide" evidence="1">
    <location>
        <begin position="1"/>
        <end position="42"/>
    </location>
</feature>
<keyword evidence="1" id="KW-0732">Signal</keyword>
<feature type="chain" id="PRO_5046946568" evidence="1">
    <location>
        <begin position="43"/>
        <end position="317"/>
    </location>
</feature>
<evidence type="ECO:0000313" key="2">
    <source>
        <dbReference type="EMBL" id="MEO3690988.1"/>
    </source>
</evidence>